<dbReference type="AlphaFoldDB" id="A0A9J7GIH1"/>
<dbReference type="PROSITE" id="PS50805">
    <property type="entry name" value="KRAB"/>
    <property type="match status" value="1"/>
</dbReference>
<dbReference type="FunFam" id="3.30.160.60:FF:000030">
    <property type="entry name" value="Zinc finger protein 628"/>
    <property type="match status" value="1"/>
</dbReference>
<dbReference type="FunFam" id="3.30.160.60:FF:000070">
    <property type="entry name" value="zinc finger protein 689 isoform X1"/>
    <property type="match status" value="2"/>
</dbReference>
<feature type="domain" description="C2H2-type" evidence="13">
    <location>
        <begin position="635"/>
        <end position="662"/>
    </location>
</feature>
<dbReference type="SMART" id="SM00349">
    <property type="entry name" value="KRAB"/>
    <property type="match status" value="2"/>
</dbReference>
<dbReference type="SUPFAM" id="SSF109640">
    <property type="entry name" value="KRAB domain (Kruppel-associated box)"/>
    <property type="match status" value="1"/>
</dbReference>
<keyword evidence="5 11" id="KW-0863">Zinc-finger</keyword>
<keyword evidence="4" id="KW-0677">Repeat</keyword>
<dbReference type="GeneID" id="100765293"/>
<dbReference type="InterPro" id="IPR001909">
    <property type="entry name" value="KRAB"/>
</dbReference>
<keyword evidence="9" id="KW-0804">Transcription</keyword>
<dbReference type="OrthoDB" id="9411774at2759"/>
<feature type="domain" description="C2H2-type" evidence="13">
    <location>
        <begin position="495"/>
        <end position="522"/>
    </location>
</feature>
<feature type="compositionally biased region" description="Low complexity" evidence="12">
    <location>
        <begin position="26"/>
        <end position="41"/>
    </location>
</feature>
<evidence type="ECO:0000259" key="14">
    <source>
        <dbReference type="PROSITE" id="PS50805"/>
    </source>
</evidence>
<feature type="domain" description="C2H2-type" evidence="13">
    <location>
        <begin position="409"/>
        <end position="436"/>
    </location>
</feature>
<comment type="subcellular location">
    <subcellularLocation>
        <location evidence="1">Nucleus</location>
    </subcellularLocation>
</comment>
<dbReference type="KEGG" id="cge:100765293"/>
<dbReference type="Gene3D" id="6.10.140.140">
    <property type="match status" value="1"/>
</dbReference>
<evidence type="ECO:0000256" key="6">
    <source>
        <dbReference type="ARBA" id="ARBA00022833"/>
    </source>
</evidence>
<keyword evidence="7" id="KW-0805">Transcription regulation</keyword>
<keyword evidence="6" id="KW-0862">Zinc</keyword>
<gene>
    <name evidence="16" type="primary">Zfp28</name>
</gene>
<dbReference type="RefSeq" id="XP_027286603.1">
    <property type="nucleotide sequence ID" value="XM_027430802.2"/>
</dbReference>
<dbReference type="FunFam" id="3.30.160.60:FF:000281">
    <property type="entry name" value="Zinc finger protein 558 isoform X1"/>
    <property type="match status" value="1"/>
</dbReference>
<reference evidence="15" key="1">
    <citation type="journal article" date="2018" name="Biotechnol. Bioeng.">
        <title>A reference genome of the Chinese hamster based on a hybrid assembly strategy.</title>
        <authorList>
            <person name="Rupp O."/>
            <person name="MacDonald M.L."/>
            <person name="Li S."/>
            <person name="Dhiman H."/>
            <person name="Polson S."/>
            <person name="Griep S."/>
            <person name="Heffner K."/>
            <person name="Hernandez I."/>
            <person name="Brinkrolf K."/>
            <person name="Jadhav V."/>
            <person name="Samoudi M."/>
            <person name="Hao H."/>
            <person name="Kingham B."/>
            <person name="Goesmann A."/>
            <person name="Betenbaugh M.J."/>
            <person name="Lewis N.E."/>
            <person name="Borth N."/>
            <person name="Lee K.H."/>
        </authorList>
    </citation>
    <scope>NUCLEOTIDE SEQUENCE [LARGE SCALE GENOMIC DNA]</scope>
    <source>
        <strain evidence="15">17A/GY</strain>
    </source>
</reference>
<dbReference type="FunFam" id="3.30.160.60:FF:000508">
    <property type="entry name" value="Myeloid zinc finger 1"/>
    <property type="match status" value="1"/>
</dbReference>
<sequence>MRGVASAGPREPRALLGRGALRTKLRAAGGPAAAGTAAPRGRPARRRPRPGDGRVSPSRRAAVTSGPAHRALLSRDTNFLQEINRKQEAAPAGTKLKAKSQGLVTFGDVAVFFTQEEWERLSSEQRRLYWKVMLENYRSLASLGLCASKPDMITLLEEGKDPWVMERELARGLCPDLKAVRETKEFPAEDLSEEQLSQLVLRKQLLHRRPKCSASGENWGGNAVFQTPTGLKTITDMARDSSPQLASAPKSFRKNVTWENCDDLGSLGQQSVRGAQDVFPKQDSNAERLTDSTWSTNLECSTFRADWDSECVFERTPCEQETVAPNKAFSERRQRVCIESGRRFHSSSSEERSHGCDSGRSLPPNSGPIQDAGSCAGRKLFRCEECKKTFTQSSSLTVHQRTHTGEKPYQCEECGKAFSDGSSFARHQRCHTGKRPYRCAECGEAFIQNASLARHRRRHHAAGEKAFGCLDCGKAFGDLLGLQQHRRVHTGEKPYQCDKCHKRFRYGSSLTVHQRTHTGEKPYACDTCSKAFSHHASLTQHQRVHSGEKPFGCKECGKAFRQNVHLASHLRTHTGEKPFACGQCGRAFSISSQLATHLRTHTGEKPFACEVCRKAFTQKAHLAQHRKTHTGERPYACPECGRAFSQTTHLLQHRRVHTGEKPFKCAQCGKAFGDHSSCAQHQRLHTGQRPHGCGECGKAFKTKSSLVCHRRCHTGEKPYACSACGKAFSHRQSLSVHQRIHSGKKPYQCKECSKTFIQIGHLNQHKRVHGGEGACHRKKGGEAFRQAARLAHHQPIRSGGSPAHPSSLPAASNPVDLFPKFVWTPPSLSSS</sequence>
<dbReference type="Pfam" id="PF00096">
    <property type="entry name" value="zf-C2H2"/>
    <property type="match status" value="11"/>
</dbReference>
<feature type="domain" description="C2H2-type" evidence="13">
    <location>
        <begin position="691"/>
        <end position="718"/>
    </location>
</feature>
<dbReference type="PANTHER" id="PTHR16515">
    <property type="entry name" value="PR DOMAIN ZINC FINGER PROTEIN"/>
    <property type="match status" value="1"/>
</dbReference>
<dbReference type="FunFam" id="3.30.160.60:FF:000062">
    <property type="entry name" value="RB-associated KRAB zinc finger protein-like"/>
    <property type="match status" value="1"/>
</dbReference>
<dbReference type="FunFam" id="3.30.160.60:FF:002343">
    <property type="entry name" value="Zinc finger protein 33A"/>
    <property type="match status" value="3"/>
</dbReference>
<evidence type="ECO:0000256" key="12">
    <source>
        <dbReference type="SAM" id="MobiDB-lite"/>
    </source>
</evidence>
<feature type="domain" description="C2H2-type" evidence="13">
    <location>
        <begin position="523"/>
        <end position="550"/>
    </location>
</feature>
<feature type="domain" description="C2H2-type" evidence="13">
    <location>
        <begin position="437"/>
        <end position="465"/>
    </location>
</feature>
<evidence type="ECO:0000259" key="13">
    <source>
        <dbReference type="PROSITE" id="PS50157"/>
    </source>
</evidence>
<feature type="domain" description="C2H2-type" evidence="13">
    <location>
        <begin position="663"/>
        <end position="690"/>
    </location>
</feature>
<protein>
    <submittedName>
        <fullName evidence="16">Zinc finger protein 28 homolog isoform X2</fullName>
    </submittedName>
</protein>
<feature type="domain" description="C2H2-type" evidence="13">
    <location>
        <begin position="381"/>
        <end position="408"/>
    </location>
</feature>
<feature type="domain" description="C2H2-type" evidence="13">
    <location>
        <begin position="579"/>
        <end position="606"/>
    </location>
</feature>
<evidence type="ECO:0000256" key="11">
    <source>
        <dbReference type="PROSITE-ProRule" id="PRU00042"/>
    </source>
</evidence>
<dbReference type="InterPro" id="IPR036051">
    <property type="entry name" value="KRAB_dom_sf"/>
</dbReference>
<dbReference type="InterPro" id="IPR036236">
    <property type="entry name" value="Znf_C2H2_sf"/>
</dbReference>
<reference evidence="16" key="3">
    <citation type="submission" date="2025-08" db="UniProtKB">
        <authorList>
            <consortium name="RefSeq"/>
        </authorList>
    </citation>
    <scope>IDENTIFICATION</scope>
    <source>
        <strain evidence="16">17A/GY</strain>
        <tissue evidence="16">Liver</tissue>
    </source>
</reference>
<evidence type="ECO:0000256" key="2">
    <source>
        <dbReference type="ARBA" id="ARBA00006991"/>
    </source>
</evidence>
<dbReference type="FunFam" id="3.30.160.60:FF:000271">
    <property type="entry name" value="Zinc finger protein 662"/>
    <property type="match status" value="1"/>
</dbReference>
<evidence type="ECO:0000256" key="9">
    <source>
        <dbReference type="ARBA" id="ARBA00023163"/>
    </source>
</evidence>
<evidence type="ECO:0000256" key="3">
    <source>
        <dbReference type="ARBA" id="ARBA00022723"/>
    </source>
</evidence>
<evidence type="ECO:0000256" key="7">
    <source>
        <dbReference type="ARBA" id="ARBA00023015"/>
    </source>
</evidence>
<dbReference type="GO" id="GO:0005634">
    <property type="term" value="C:nucleus"/>
    <property type="evidence" value="ECO:0007669"/>
    <property type="project" value="UniProtKB-SubCell"/>
</dbReference>
<dbReference type="SMART" id="SM00355">
    <property type="entry name" value="ZnF_C2H2"/>
    <property type="match status" value="14"/>
</dbReference>
<dbReference type="GO" id="GO:0000122">
    <property type="term" value="P:negative regulation of transcription by RNA polymerase II"/>
    <property type="evidence" value="ECO:0007669"/>
    <property type="project" value="UniProtKB-ARBA"/>
</dbReference>
<feature type="domain" description="C2H2-type" evidence="13">
    <location>
        <begin position="719"/>
        <end position="746"/>
    </location>
</feature>
<evidence type="ECO:0000256" key="5">
    <source>
        <dbReference type="ARBA" id="ARBA00022771"/>
    </source>
</evidence>
<feature type="domain" description="C2H2-type" evidence="13">
    <location>
        <begin position="551"/>
        <end position="578"/>
    </location>
</feature>
<evidence type="ECO:0000256" key="8">
    <source>
        <dbReference type="ARBA" id="ARBA00023125"/>
    </source>
</evidence>
<evidence type="ECO:0000313" key="16">
    <source>
        <dbReference type="RefSeq" id="XP_027286603.1"/>
    </source>
</evidence>
<dbReference type="PROSITE" id="PS50157">
    <property type="entry name" value="ZINC_FINGER_C2H2_2"/>
    <property type="match status" value="14"/>
</dbReference>
<comment type="similarity">
    <text evidence="2">Belongs to the krueppel C2H2-type zinc-finger protein family.</text>
</comment>
<feature type="compositionally biased region" description="Basic and acidic residues" evidence="12">
    <location>
        <begin position="346"/>
        <end position="357"/>
    </location>
</feature>
<feature type="domain" description="C2H2-type" evidence="13">
    <location>
        <begin position="607"/>
        <end position="634"/>
    </location>
</feature>
<evidence type="ECO:0000256" key="4">
    <source>
        <dbReference type="ARBA" id="ARBA00022737"/>
    </source>
</evidence>
<keyword evidence="3" id="KW-0479">Metal-binding</keyword>
<dbReference type="FunFam" id="3.30.160.60:FF:001465">
    <property type="entry name" value="Zinc finger protein 560"/>
    <property type="match status" value="1"/>
</dbReference>
<dbReference type="Proteomes" id="UP001108280">
    <property type="component" value="Chromosome 9"/>
</dbReference>
<dbReference type="PROSITE" id="PS00028">
    <property type="entry name" value="ZINC_FINGER_C2H2_1"/>
    <property type="match status" value="14"/>
</dbReference>
<feature type="domain" description="C2H2-type" evidence="13">
    <location>
        <begin position="467"/>
        <end position="494"/>
    </location>
</feature>
<evidence type="ECO:0000313" key="15">
    <source>
        <dbReference type="Proteomes" id="UP001108280"/>
    </source>
</evidence>
<dbReference type="SUPFAM" id="SSF57667">
    <property type="entry name" value="beta-beta-alpha zinc fingers"/>
    <property type="match status" value="8"/>
</dbReference>
<keyword evidence="8" id="KW-0238">DNA-binding</keyword>
<evidence type="ECO:0000256" key="10">
    <source>
        <dbReference type="ARBA" id="ARBA00023242"/>
    </source>
</evidence>
<dbReference type="Gene3D" id="3.30.160.60">
    <property type="entry name" value="Classic Zinc Finger"/>
    <property type="match status" value="14"/>
</dbReference>
<feature type="domain" description="C2H2-type" evidence="13">
    <location>
        <begin position="747"/>
        <end position="774"/>
    </location>
</feature>
<dbReference type="CDD" id="cd07765">
    <property type="entry name" value="KRAB_A-box"/>
    <property type="match status" value="1"/>
</dbReference>
<keyword evidence="15" id="KW-1185">Reference proteome</keyword>
<dbReference type="FunFam" id="3.30.160.60:FF:001498">
    <property type="entry name" value="Zinc finger protein 404"/>
    <property type="match status" value="2"/>
</dbReference>
<dbReference type="FunFam" id="3.30.160.60:FF:002716">
    <property type="entry name" value="Zinc finger protein 212"/>
    <property type="match status" value="1"/>
</dbReference>
<dbReference type="Pfam" id="PF01352">
    <property type="entry name" value="KRAB"/>
    <property type="match status" value="1"/>
</dbReference>
<keyword evidence="10" id="KW-0539">Nucleus</keyword>
<dbReference type="PANTHER" id="PTHR16515:SF57">
    <property type="entry name" value="ZINC FINGER PROTEIN 154-LIKE"/>
    <property type="match status" value="1"/>
</dbReference>
<feature type="domain" description="KRAB" evidence="14">
    <location>
        <begin position="104"/>
        <end position="175"/>
    </location>
</feature>
<dbReference type="CTD" id="140612"/>
<proteinExistence type="inferred from homology"/>
<feature type="region of interest" description="Disordered" evidence="12">
    <location>
        <begin position="25"/>
        <end position="68"/>
    </location>
</feature>
<reference evidence="15" key="2">
    <citation type="journal article" date="2020" name="Biotechnol. Bioeng.">
        <title>Chromosome-scale scaffolds for the Chinese hamster reference genome assembly to facilitate the study of the CHO epigenome.</title>
        <authorList>
            <person name="Hilliard W."/>
            <person name="MacDonald M."/>
            <person name="Lee K.H."/>
        </authorList>
    </citation>
    <scope>NUCLEOTIDE SEQUENCE [LARGE SCALE GENOMIC DNA]</scope>
    <source>
        <strain evidence="15">17A/GY</strain>
    </source>
</reference>
<dbReference type="InterPro" id="IPR013087">
    <property type="entry name" value="Znf_C2H2_type"/>
</dbReference>
<dbReference type="InterPro" id="IPR050331">
    <property type="entry name" value="Zinc_finger"/>
</dbReference>
<name>A0A9J7GIH1_CRIGR</name>
<feature type="region of interest" description="Disordered" evidence="12">
    <location>
        <begin position="346"/>
        <end position="369"/>
    </location>
</feature>
<dbReference type="GO" id="GO:0042802">
    <property type="term" value="F:identical protein binding"/>
    <property type="evidence" value="ECO:0007669"/>
    <property type="project" value="UniProtKB-ARBA"/>
</dbReference>
<accession>A0A9J7GIH1</accession>
<organism evidence="15 16">
    <name type="scientific">Cricetulus griseus</name>
    <name type="common">Chinese hamster</name>
    <name type="synonym">Cricetulus barabensis griseus</name>
    <dbReference type="NCBI Taxonomy" id="10029"/>
    <lineage>
        <taxon>Eukaryota</taxon>
        <taxon>Metazoa</taxon>
        <taxon>Chordata</taxon>
        <taxon>Craniata</taxon>
        <taxon>Vertebrata</taxon>
        <taxon>Euteleostomi</taxon>
        <taxon>Mammalia</taxon>
        <taxon>Eutheria</taxon>
        <taxon>Euarchontoglires</taxon>
        <taxon>Glires</taxon>
        <taxon>Rodentia</taxon>
        <taxon>Myomorpha</taxon>
        <taxon>Muroidea</taxon>
        <taxon>Cricetidae</taxon>
        <taxon>Cricetinae</taxon>
        <taxon>Cricetulus</taxon>
    </lineage>
</organism>
<evidence type="ECO:0000256" key="1">
    <source>
        <dbReference type="ARBA" id="ARBA00004123"/>
    </source>
</evidence>
<dbReference type="GO" id="GO:0003677">
    <property type="term" value="F:DNA binding"/>
    <property type="evidence" value="ECO:0007669"/>
    <property type="project" value="UniProtKB-KW"/>
</dbReference>
<dbReference type="GO" id="GO:0008270">
    <property type="term" value="F:zinc ion binding"/>
    <property type="evidence" value="ECO:0007669"/>
    <property type="project" value="UniProtKB-KW"/>
</dbReference>